<dbReference type="OrthoDB" id="9804747at2"/>
<dbReference type="EMBL" id="LT629690">
    <property type="protein sequence ID" value="SDF83033.1"/>
    <property type="molecule type" value="Genomic_DNA"/>
</dbReference>
<keyword evidence="3" id="KW-1185">Reference proteome</keyword>
<feature type="domain" description="HD-GYP" evidence="1">
    <location>
        <begin position="280"/>
        <end position="473"/>
    </location>
</feature>
<evidence type="ECO:0000259" key="1">
    <source>
        <dbReference type="PROSITE" id="PS51832"/>
    </source>
</evidence>
<reference evidence="2 3" key="1">
    <citation type="submission" date="2016-10" db="EMBL/GenBank/DDBJ databases">
        <authorList>
            <person name="de Groot N.N."/>
        </authorList>
    </citation>
    <scope>NUCLEOTIDE SEQUENCE [LARGE SCALE GENOMIC DNA]</scope>
    <source>
        <strain evidence="2 3">GAS232</strain>
    </source>
</reference>
<dbReference type="PROSITE" id="PS51832">
    <property type="entry name" value="HD_GYP"/>
    <property type="match status" value="1"/>
</dbReference>
<dbReference type="InterPro" id="IPR006675">
    <property type="entry name" value="HDIG_dom"/>
</dbReference>
<dbReference type="RefSeq" id="WP_083346227.1">
    <property type="nucleotide sequence ID" value="NZ_LT629690.1"/>
</dbReference>
<dbReference type="Proteomes" id="UP000182427">
    <property type="component" value="Chromosome I"/>
</dbReference>
<dbReference type="Gene3D" id="1.10.3210.10">
    <property type="entry name" value="Hypothetical protein af1432"/>
    <property type="match status" value="2"/>
</dbReference>
<dbReference type="InterPro" id="IPR037522">
    <property type="entry name" value="HD_GYP_dom"/>
</dbReference>
<dbReference type="Pfam" id="PF13487">
    <property type="entry name" value="HD_5"/>
    <property type="match status" value="2"/>
</dbReference>
<proteinExistence type="predicted"/>
<dbReference type="SMART" id="SM00471">
    <property type="entry name" value="HDc"/>
    <property type="match status" value="1"/>
</dbReference>
<dbReference type="PANTHER" id="PTHR45228">
    <property type="entry name" value="CYCLIC DI-GMP PHOSPHODIESTERASE TM_0186-RELATED"/>
    <property type="match status" value="1"/>
</dbReference>
<evidence type="ECO:0000313" key="3">
    <source>
        <dbReference type="Proteomes" id="UP000182427"/>
    </source>
</evidence>
<dbReference type="InterPro" id="IPR052020">
    <property type="entry name" value="Cyclic_di-GMP/3'3'-cGAMP_PDE"/>
</dbReference>
<protein>
    <submittedName>
        <fullName evidence="2">HDIG domain-containing protein</fullName>
    </submittedName>
</protein>
<organism evidence="2 3">
    <name type="scientific">Terriglobus roseus</name>
    <dbReference type="NCBI Taxonomy" id="392734"/>
    <lineage>
        <taxon>Bacteria</taxon>
        <taxon>Pseudomonadati</taxon>
        <taxon>Acidobacteriota</taxon>
        <taxon>Terriglobia</taxon>
        <taxon>Terriglobales</taxon>
        <taxon>Acidobacteriaceae</taxon>
        <taxon>Terriglobus</taxon>
    </lineage>
</organism>
<gene>
    <name evidence="2" type="ORF">SAMN05444167_3435</name>
</gene>
<evidence type="ECO:0000313" key="2">
    <source>
        <dbReference type="EMBL" id="SDF83033.1"/>
    </source>
</evidence>
<dbReference type="InterPro" id="IPR003607">
    <property type="entry name" value="HD/PDEase_dom"/>
</dbReference>
<dbReference type="SUPFAM" id="SSF109604">
    <property type="entry name" value="HD-domain/PDEase-like"/>
    <property type="match status" value="2"/>
</dbReference>
<dbReference type="AlphaFoldDB" id="A0A1G7P9T6"/>
<dbReference type="NCBIfam" id="TIGR00277">
    <property type="entry name" value="HDIG"/>
    <property type="match status" value="1"/>
</dbReference>
<sequence>MQLDTPNPAMQDEHRQAAVLKFPSRPAVFSELVAGLTDAFDLGSGEHSGHTLRTCVLGMNLGRNICPSQEWMNELYYALLLKDVGTTSNTVDICERMGMEEHLCRQALRVFDWTKITWPQIRFVFRHSFRDRSWPSRLKPIFRLLRNRRLVWQSARPRAVTSELIARKVARSEATIDAIRCVDERWDGSGGPAGLKKHEIPLMAQTCSIAQTLESLDTLLGRDEAVRIIEARSGTWFDPGLVALVIIMHEEGTLWNGADTPDLMREVISRDPDPDSIACDYDAFENICSAFADMIDAKSHYTFMHSQNVAMLTEAIARQMHLPEDQITSLRRAALLHDIGMLGISNAIMDKEGPLTQQQWSSVREHAQHSYNLLCKVRGFEDIARIARDHHERLDGSGYPQGLTAADIDLPTRILSVADVYDAICSPRPYRNNLEPDTVLRIMETLTPHLLDADCVAALKNILMQAKHFNIVP</sequence>
<name>A0A1G7P9T6_9BACT</name>
<accession>A0A1G7P9T6</accession>
<dbReference type="CDD" id="cd00077">
    <property type="entry name" value="HDc"/>
    <property type="match status" value="1"/>
</dbReference>
<dbReference type="PANTHER" id="PTHR45228:SF5">
    <property type="entry name" value="CYCLIC DI-GMP PHOSPHODIESTERASE VC_1348-RELATED"/>
    <property type="match status" value="1"/>
</dbReference>